<feature type="signal peptide" evidence="5">
    <location>
        <begin position="1"/>
        <end position="17"/>
    </location>
</feature>
<keyword evidence="1 5" id="KW-0732">Signal</keyword>
<evidence type="ECO:0000256" key="5">
    <source>
        <dbReference type="SAM" id="SignalP"/>
    </source>
</evidence>
<dbReference type="PROSITE" id="PS50222">
    <property type="entry name" value="EF_HAND_2"/>
    <property type="match status" value="1"/>
</dbReference>
<feature type="compositionally biased region" description="Low complexity" evidence="4">
    <location>
        <begin position="29"/>
        <end position="48"/>
    </location>
</feature>
<dbReference type="AlphaFoldDB" id="A0AAN8WTM2"/>
<feature type="domain" description="EF-hand" evidence="6">
    <location>
        <begin position="229"/>
        <end position="251"/>
    </location>
</feature>
<evidence type="ECO:0000256" key="2">
    <source>
        <dbReference type="ARBA" id="ARBA00022737"/>
    </source>
</evidence>
<evidence type="ECO:0000256" key="4">
    <source>
        <dbReference type="SAM" id="MobiDB-lite"/>
    </source>
</evidence>
<sequence>MLHKCYLLFILASAAFAQQRMAPGVPPAQYQGGQHPQQPSHGGQYGQHASPQQYQQAPGVPPNQQYQQAPQYQQQQQFQQPPPQQQHFQQPPQQQQFQQPAQQQVYQQQQQPPQGGAAHGQGVHQPHQNQRVLHNPNLSKERDHIKDHLEVPIDTAGMSEQELQYHYFKMHDADNNNKLDGQELIKSLFHWHDAANHDPAKTGHAPPEAKLFTDEELVAMIDPILEQDDKNKDGFIDYPEFVQAQRNAAAAAGANAV</sequence>
<dbReference type="PROSITE" id="PS00018">
    <property type="entry name" value="EF_HAND_1"/>
    <property type="match status" value="2"/>
</dbReference>
<gene>
    <name evidence="7" type="primary">MCFD2</name>
    <name evidence="7" type="ORF">SK128_024691</name>
</gene>
<feature type="region of interest" description="Disordered" evidence="4">
    <location>
        <begin position="24"/>
        <end position="128"/>
    </location>
</feature>
<dbReference type="SUPFAM" id="SSF47473">
    <property type="entry name" value="EF-hand"/>
    <property type="match status" value="1"/>
</dbReference>
<organism evidence="7 8">
    <name type="scientific">Halocaridina rubra</name>
    <name type="common">Hawaiian red shrimp</name>
    <dbReference type="NCBI Taxonomy" id="373956"/>
    <lineage>
        <taxon>Eukaryota</taxon>
        <taxon>Metazoa</taxon>
        <taxon>Ecdysozoa</taxon>
        <taxon>Arthropoda</taxon>
        <taxon>Crustacea</taxon>
        <taxon>Multicrustacea</taxon>
        <taxon>Malacostraca</taxon>
        <taxon>Eumalacostraca</taxon>
        <taxon>Eucarida</taxon>
        <taxon>Decapoda</taxon>
        <taxon>Pleocyemata</taxon>
        <taxon>Caridea</taxon>
        <taxon>Atyoidea</taxon>
        <taxon>Atyidae</taxon>
        <taxon>Halocaridina</taxon>
    </lineage>
</organism>
<dbReference type="CDD" id="cd00051">
    <property type="entry name" value="EFh"/>
    <property type="match status" value="1"/>
</dbReference>
<reference evidence="7 8" key="1">
    <citation type="submission" date="2023-11" db="EMBL/GenBank/DDBJ databases">
        <title>Halocaridina rubra genome assembly.</title>
        <authorList>
            <person name="Smith C."/>
        </authorList>
    </citation>
    <scope>NUCLEOTIDE SEQUENCE [LARGE SCALE GENOMIC DNA]</scope>
    <source>
        <strain evidence="7">EP-1</strain>
        <tissue evidence="7">Whole</tissue>
    </source>
</reference>
<dbReference type="PANTHER" id="PTHR23104:SF17">
    <property type="entry name" value="EF-HAND DOMAIN-CONTAINING PROTEIN"/>
    <property type="match status" value="1"/>
</dbReference>
<dbReference type="Proteomes" id="UP001381693">
    <property type="component" value="Unassembled WGS sequence"/>
</dbReference>
<keyword evidence="3" id="KW-0106">Calcium</keyword>
<name>A0AAN8WTM2_HALRR</name>
<dbReference type="InterPro" id="IPR002048">
    <property type="entry name" value="EF_hand_dom"/>
</dbReference>
<evidence type="ECO:0000259" key="6">
    <source>
        <dbReference type="PROSITE" id="PS50222"/>
    </source>
</evidence>
<dbReference type="InterPro" id="IPR011992">
    <property type="entry name" value="EF-hand-dom_pair"/>
</dbReference>
<protein>
    <submittedName>
        <fullName evidence="7">Multiple coagulation factor deficiency protein 2</fullName>
    </submittedName>
</protein>
<evidence type="ECO:0000313" key="8">
    <source>
        <dbReference type="Proteomes" id="UP001381693"/>
    </source>
</evidence>
<evidence type="ECO:0000313" key="7">
    <source>
        <dbReference type="EMBL" id="KAK7072091.1"/>
    </source>
</evidence>
<accession>A0AAN8WTM2</accession>
<dbReference type="PANTHER" id="PTHR23104">
    <property type="entry name" value="MULTIPLE COAGULATION FACTOR DEFICIENCY PROTEIN 2 NEURAL STEM CELL DERIVED NEURONAL SURVIVAL PROTEIN"/>
    <property type="match status" value="1"/>
</dbReference>
<dbReference type="InterPro" id="IPR052110">
    <property type="entry name" value="MCFD2-like"/>
</dbReference>
<evidence type="ECO:0000256" key="3">
    <source>
        <dbReference type="ARBA" id="ARBA00022837"/>
    </source>
</evidence>
<feature type="compositionally biased region" description="Low complexity" evidence="4">
    <location>
        <begin position="64"/>
        <end position="128"/>
    </location>
</feature>
<proteinExistence type="predicted"/>
<dbReference type="InterPro" id="IPR018247">
    <property type="entry name" value="EF_Hand_1_Ca_BS"/>
</dbReference>
<keyword evidence="8" id="KW-1185">Reference proteome</keyword>
<feature type="chain" id="PRO_5042812847" evidence="5">
    <location>
        <begin position="18"/>
        <end position="257"/>
    </location>
</feature>
<dbReference type="GO" id="GO:0005509">
    <property type="term" value="F:calcium ion binding"/>
    <property type="evidence" value="ECO:0007669"/>
    <property type="project" value="InterPro"/>
</dbReference>
<dbReference type="EMBL" id="JAXCGZ010013693">
    <property type="protein sequence ID" value="KAK7072091.1"/>
    <property type="molecule type" value="Genomic_DNA"/>
</dbReference>
<comment type="caution">
    <text evidence="7">The sequence shown here is derived from an EMBL/GenBank/DDBJ whole genome shotgun (WGS) entry which is preliminary data.</text>
</comment>
<dbReference type="Pfam" id="PF13499">
    <property type="entry name" value="EF-hand_7"/>
    <property type="match status" value="1"/>
</dbReference>
<dbReference type="Gene3D" id="1.10.238.10">
    <property type="entry name" value="EF-hand"/>
    <property type="match status" value="1"/>
</dbReference>
<keyword evidence="2" id="KW-0677">Repeat</keyword>
<evidence type="ECO:0000256" key="1">
    <source>
        <dbReference type="ARBA" id="ARBA00022729"/>
    </source>
</evidence>